<dbReference type="InterPro" id="IPR011993">
    <property type="entry name" value="PH-like_dom_sf"/>
</dbReference>
<evidence type="ECO:0000313" key="2">
    <source>
        <dbReference type="Proteomes" id="UP000283269"/>
    </source>
</evidence>
<reference evidence="1 2" key="1">
    <citation type="journal article" date="2018" name="Evol. Lett.">
        <title>Horizontal gene cluster transfer increased hallucinogenic mushroom diversity.</title>
        <authorList>
            <person name="Reynolds H.T."/>
            <person name="Vijayakumar V."/>
            <person name="Gluck-Thaler E."/>
            <person name="Korotkin H.B."/>
            <person name="Matheny P.B."/>
            <person name="Slot J.C."/>
        </authorList>
    </citation>
    <scope>NUCLEOTIDE SEQUENCE [LARGE SCALE GENOMIC DNA]</scope>
    <source>
        <strain evidence="1 2">2631</strain>
    </source>
</reference>
<organism evidence="1 2">
    <name type="scientific">Psilocybe cyanescens</name>
    <dbReference type="NCBI Taxonomy" id="93625"/>
    <lineage>
        <taxon>Eukaryota</taxon>
        <taxon>Fungi</taxon>
        <taxon>Dikarya</taxon>
        <taxon>Basidiomycota</taxon>
        <taxon>Agaricomycotina</taxon>
        <taxon>Agaricomycetes</taxon>
        <taxon>Agaricomycetidae</taxon>
        <taxon>Agaricales</taxon>
        <taxon>Agaricineae</taxon>
        <taxon>Strophariaceae</taxon>
        <taxon>Psilocybe</taxon>
    </lineage>
</organism>
<evidence type="ECO:0000313" key="1">
    <source>
        <dbReference type="EMBL" id="PPQ92001.1"/>
    </source>
</evidence>
<sequence length="160" mass="19388">MSTRLLFALKTSKLSRNCNPEFIIGRITLKRPFKRPYSDDHFTITRLDIDDYYQVEEDLCMISRLEMDQDNYVFLFEHDILFCESTPKTTAKTVSSYQSSSRWEYRDYPLTVCWKEQDDYNNSFVVIYKREDQTLSWERLLTSVWKHFQKESDERLNTEL</sequence>
<name>A0A409XMN7_PSICY</name>
<dbReference type="Proteomes" id="UP000283269">
    <property type="component" value="Unassembled WGS sequence"/>
</dbReference>
<comment type="caution">
    <text evidence="1">The sequence shown here is derived from an EMBL/GenBank/DDBJ whole genome shotgun (WGS) entry which is preliminary data.</text>
</comment>
<dbReference type="Gene3D" id="2.30.29.30">
    <property type="entry name" value="Pleckstrin-homology domain (PH domain)/Phosphotyrosine-binding domain (PTB)"/>
    <property type="match status" value="1"/>
</dbReference>
<proteinExistence type="predicted"/>
<gene>
    <name evidence="1" type="ORF">CVT25_004657</name>
</gene>
<dbReference type="AlphaFoldDB" id="A0A409XMN7"/>
<protein>
    <submittedName>
        <fullName evidence="1">Uncharacterized protein</fullName>
    </submittedName>
</protein>
<dbReference type="InParanoid" id="A0A409XMN7"/>
<accession>A0A409XMN7</accession>
<dbReference type="EMBL" id="NHYD01001186">
    <property type="protein sequence ID" value="PPQ92001.1"/>
    <property type="molecule type" value="Genomic_DNA"/>
</dbReference>
<keyword evidence="2" id="KW-1185">Reference proteome</keyword>